<feature type="transmembrane region" description="Helical" evidence="1">
    <location>
        <begin position="1193"/>
        <end position="1215"/>
    </location>
</feature>
<feature type="transmembrane region" description="Helical" evidence="1">
    <location>
        <begin position="139"/>
        <end position="163"/>
    </location>
</feature>
<comment type="caution">
    <text evidence="3">The sequence shown here is derived from an EMBL/GenBank/DDBJ whole genome shotgun (WGS) entry which is preliminary data.</text>
</comment>
<organism evidence="3 4">
    <name type="scientific">Stentor coeruleus</name>
    <dbReference type="NCBI Taxonomy" id="5963"/>
    <lineage>
        <taxon>Eukaryota</taxon>
        <taxon>Sar</taxon>
        <taxon>Alveolata</taxon>
        <taxon>Ciliophora</taxon>
        <taxon>Postciliodesmatophora</taxon>
        <taxon>Heterotrichea</taxon>
        <taxon>Heterotrichida</taxon>
        <taxon>Stentoridae</taxon>
        <taxon>Stentor</taxon>
    </lineage>
</organism>
<feature type="domain" description="TmcB/TmcC TPR repeats" evidence="2">
    <location>
        <begin position="437"/>
        <end position="526"/>
    </location>
</feature>
<sequence>MDNSEQEVFEFEKKSSFSFSKSWQGFKIALMGTLFVMANDMELSLVMNVIAMVIDFLQMLAFPFNQNSGFPWSDRLTGWLVELCNGIQLEFYISGSNPLQNLILYIIAIFLVFLNLAIICIVGYRFIKKKAQNVFLLKMLRSVTSLLTTVFFMPVLSVFVLIASCSLHRSLNVGGCPADDSKVLFISSVIFSILLCTISLVVCASFYELDYKSDDASARPHARIELIYLMGKMVITVVFKMCEQQEYNLLQIFAILGVGIPMTFLYAIYMPFYNYWISVLQAQLVAIFTWSGICLALALFINNPEDPGPAMLFYVGSVCVWILTKETCDWWRRKLVEKNIYTVNNPYQVELHARFMILERACTYKTEEEKLLTEAEDFYYQAERKFPESSLLKIFVAQFHLTYRDRQEAIPKLEQAERRSPAIDEQFIIYKTRQNVGKDVITMVTFTSYMESSSKMEIVSLSYQLEFWKALTLKSSNNDNQLIFLSKNITKNIDTAANNYKFMLSIDRTHKKMVPMYVYFMEDVLHRVDEEVKNLKNRLRDMIENHNINKIVSSSKLEQQPRISISMEKTTFGRIDKVNPEMISWIKLPKAKLMNQRVDSLMPYYFGQCFVAYLNEIKEKWEEMLGPPPVEMYFIDNDDMLIGCTCNFILESDDSSGKFQGKTVESSINVESRTSSLLPAKSFVSPSQTKNFDNWHRPINCVLVPHEDSEIVIFISSEYLIMNFNSKAAAFFGMNNEMIGVKNIKDYVSNFDGLFERAKKHLDMNSGMLVEFSPVQTFLISNSGTFSRIRISINSYCVDNNIYYILTITEPGSYSKPTQRFFSLFIKFLEVYLKKGGHLGGKNPGILSFDEEDESVRINKLMHRVRKEVESKNSQRSPELDYLSKLMWIFMILMMAAFGGSYAVSVLSFENYVSKINNLDILTDVRAQSASISMYIVMLDLNRQGFDIPDSQETIISYLIETADKALDNIDYISKHSGLDELQDQSLACVSFKYLGGYEIVYYNPVNALIQQATYALKLSRSGISDFNIFNNSYAFWCFFNGKNAIRNSLDDISNKLVSTAEKSRQEIEKWAYTFASIEIALIIAAIFISLPLILKSEELNMKIIRVFYTLPNSILCYLQDITKINLEMRKDKHYPDNRSRYQSAEDLWEEFLITNERKNNRSFTTIQETPTYQVTFCKKFKAFYKNSFTKRLMIYCIISAGISWGLQTYVGVIIPTIKLDSAAMIIKNSGLISAFQSQVSSSLIAEILVATEENSMKEAEDVYKYLNDSSIFVYPNSENTFWDVLNNTDFLRIYFNMLIEGNISLGVDYDNMYSLQISQFINDFIPNACPSYIDDCSYYKYLVSRGYFYAIHSSIIDSEFLAYYIYENRNLSISDRMLKTSSELLPLLKLQYHYINASCYEVEHIIINYYTSIVNTYNFIQEMVLIFYYIFCVSYMILIFRRTLNYHERKKKMTRSMLLLLPQRVVEFSKHIQKALENMDYD</sequence>
<feature type="transmembrane region" description="Helical" evidence="1">
    <location>
        <begin position="1426"/>
        <end position="1445"/>
    </location>
</feature>
<name>A0A1R2BAM0_9CILI</name>
<dbReference type="PANTHER" id="PTHR31600:SF2">
    <property type="entry name" value="GAMETE ENRICHED GENE 10 PROTEIN-RELATED"/>
    <property type="match status" value="1"/>
</dbReference>
<feature type="transmembrane region" description="Helical" evidence="1">
    <location>
        <begin position="45"/>
        <end position="64"/>
    </location>
</feature>
<accession>A0A1R2BAM0</accession>
<reference evidence="3 4" key="1">
    <citation type="submission" date="2016-11" db="EMBL/GenBank/DDBJ databases">
        <title>The macronuclear genome of Stentor coeruleus: a giant cell with tiny introns.</title>
        <authorList>
            <person name="Slabodnick M."/>
            <person name="Ruby J.G."/>
            <person name="Reiff S.B."/>
            <person name="Swart E.C."/>
            <person name="Gosai S."/>
            <person name="Prabakaran S."/>
            <person name="Witkowska E."/>
            <person name="Larue G.E."/>
            <person name="Fisher S."/>
            <person name="Freeman R.M."/>
            <person name="Gunawardena J."/>
            <person name="Chu W."/>
            <person name="Stover N.A."/>
            <person name="Gregory B.D."/>
            <person name="Nowacki M."/>
            <person name="Derisi J."/>
            <person name="Roy S.W."/>
            <person name="Marshall W.F."/>
            <person name="Sood P."/>
        </authorList>
    </citation>
    <scope>NUCLEOTIDE SEQUENCE [LARGE SCALE GENOMIC DNA]</scope>
    <source>
        <strain evidence="3">WM001</strain>
    </source>
</reference>
<evidence type="ECO:0000256" key="1">
    <source>
        <dbReference type="SAM" id="Phobius"/>
    </source>
</evidence>
<feature type="transmembrane region" description="Helical" evidence="1">
    <location>
        <begin position="1071"/>
        <end position="1095"/>
    </location>
</feature>
<dbReference type="InterPro" id="IPR057352">
    <property type="entry name" value="TPR_TmcB/C"/>
</dbReference>
<keyword evidence="1" id="KW-0472">Membrane</keyword>
<protein>
    <recommendedName>
        <fullName evidence="2">TmcB/TmcC TPR repeats domain-containing protein</fullName>
    </recommendedName>
</protein>
<gene>
    <name evidence="3" type="ORF">SteCoe_27447</name>
</gene>
<feature type="transmembrane region" description="Helical" evidence="1">
    <location>
        <begin position="183"/>
        <end position="209"/>
    </location>
</feature>
<feature type="transmembrane region" description="Helical" evidence="1">
    <location>
        <begin position="886"/>
        <end position="909"/>
    </location>
</feature>
<dbReference type="Pfam" id="PF25474">
    <property type="entry name" value="TPR_TmcB"/>
    <property type="match status" value="1"/>
</dbReference>
<evidence type="ECO:0000313" key="3">
    <source>
        <dbReference type="EMBL" id="OMJ73804.1"/>
    </source>
</evidence>
<keyword evidence="1" id="KW-0812">Transmembrane</keyword>
<keyword evidence="4" id="KW-1185">Reference proteome</keyword>
<dbReference type="OrthoDB" id="542352at2759"/>
<dbReference type="EMBL" id="MPUH01000795">
    <property type="protein sequence ID" value="OMJ73804.1"/>
    <property type="molecule type" value="Genomic_DNA"/>
</dbReference>
<dbReference type="Proteomes" id="UP000187209">
    <property type="component" value="Unassembled WGS sequence"/>
</dbReference>
<dbReference type="InterPro" id="IPR052994">
    <property type="entry name" value="Tiny_macrocysts_regulators"/>
</dbReference>
<evidence type="ECO:0000259" key="2">
    <source>
        <dbReference type="Pfam" id="PF25474"/>
    </source>
</evidence>
<dbReference type="PANTHER" id="PTHR31600">
    <property type="entry name" value="TINY MACROCYSTS PROTEIN B-RELATED"/>
    <property type="match status" value="1"/>
</dbReference>
<feature type="transmembrane region" description="Helical" evidence="1">
    <location>
        <begin position="251"/>
        <end position="272"/>
    </location>
</feature>
<feature type="transmembrane region" description="Helical" evidence="1">
    <location>
        <begin position="307"/>
        <end position="324"/>
    </location>
</feature>
<proteinExistence type="predicted"/>
<feature type="transmembrane region" description="Helical" evidence="1">
    <location>
        <begin position="284"/>
        <end position="301"/>
    </location>
</feature>
<feature type="transmembrane region" description="Helical" evidence="1">
    <location>
        <begin position="102"/>
        <end position="127"/>
    </location>
</feature>
<keyword evidence="1" id="KW-1133">Transmembrane helix</keyword>
<evidence type="ECO:0000313" key="4">
    <source>
        <dbReference type="Proteomes" id="UP000187209"/>
    </source>
</evidence>